<gene>
    <name evidence="1" type="ORF">GSF22_17325</name>
</gene>
<dbReference type="EMBL" id="WVUH01000143">
    <property type="protein sequence ID" value="MBO4207751.1"/>
    <property type="molecule type" value="Genomic_DNA"/>
</dbReference>
<comment type="caution">
    <text evidence="1">The sequence shown here is derived from an EMBL/GenBank/DDBJ whole genome shotgun (WGS) entry which is preliminary data.</text>
</comment>
<evidence type="ECO:0000313" key="2">
    <source>
        <dbReference type="Proteomes" id="UP000823521"/>
    </source>
</evidence>
<sequence length="92" mass="10540">MLGWLRQHQPVRPLWLCRACAAAWPCPAARLSLRIEYADNQVGLAMYLCALMHDAITDRARVQPTHRDDPQEIFTRFLAWTRGGRTPGCRPP</sequence>
<accession>A0ABS3VT77</accession>
<reference evidence="1 2" key="1">
    <citation type="submission" date="2019-12" db="EMBL/GenBank/DDBJ databases">
        <title>Whole genome sequencing of endophytic Actinobacterium Micromonospora sp. MPMI6T.</title>
        <authorList>
            <person name="Evv R."/>
            <person name="Podile A.R."/>
        </authorList>
    </citation>
    <scope>NUCLEOTIDE SEQUENCE [LARGE SCALE GENOMIC DNA]</scope>
    <source>
        <strain evidence="1 2">MPMI6</strain>
    </source>
</reference>
<keyword evidence="2" id="KW-1185">Reference proteome</keyword>
<organism evidence="1 2">
    <name type="scientific">Micromonospora echinofusca</name>
    <dbReference type="NCBI Taxonomy" id="47858"/>
    <lineage>
        <taxon>Bacteria</taxon>
        <taxon>Bacillati</taxon>
        <taxon>Actinomycetota</taxon>
        <taxon>Actinomycetes</taxon>
        <taxon>Micromonosporales</taxon>
        <taxon>Micromonosporaceae</taxon>
        <taxon>Micromonospora</taxon>
    </lineage>
</organism>
<dbReference type="Proteomes" id="UP000823521">
    <property type="component" value="Unassembled WGS sequence"/>
</dbReference>
<proteinExistence type="predicted"/>
<evidence type="ECO:0000313" key="1">
    <source>
        <dbReference type="EMBL" id="MBO4207751.1"/>
    </source>
</evidence>
<name>A0ABS3VT77_MICEH</name>
<evidence type="ECO:0008006" key="3">
    <source>
        <dbReference type="Google" id="ProtNLM"/>
    </source>
</evidence>
<protein>
    <recommendedName>
        <fullName evidence="3">Flavin reductase</fullName>
    </recommendedName>
</protein>